<proteinExistence type="predicted"/>
<gene>
    <name evidence="3" type="ORF">DDK22_38800</name>
</gene>
<protein>
    <recommendedName>
        <fullName evidence="2">NADP transhydrogenase beta-like domain-containing protein</fullName>
    </recommendedName>
</protein>
<dbReference type="RefSeq" id="WP_147266399.1">
    <property type="nucleotide sequence ID" value="NZ_QDHA01000233.1"/>
</dbReference>
<name>A0A367P6Q1_CUPNE</name>
<organism evidence="3 4">
    <name type="scientific">Cupriavidus necator</name>
    <name type="common">Alcaligenes eutrophus</name>
    <name type="synonym">Ralstonia eutropha</name>
    <dbReference type="NCBI Taxonomy" id="106590"/>
    <lineage>
        <taxon>Bacteria</taxon>
        <taxon>Pseudomonadati</taxon>
        <taxon>Pseudomonadota</taxon>
        <taxon>Betaproteobacteria</taxon>
        <taxon>Burkholderiales</taxon>
        <taxon>Burkholderiaceae</taxon>
        <taxon>Cupriavidus</taxon>
    </lineage>
</organism>
<reference evidence="3 4" key="1">
    <citation type="submission" date="2018-04" db="EMBL/GenBank/DDBJ databases">
        <title>Cupriavidus necator CR12 genome sequencing and assembly.</title>
        <authorList>
            <person name="Ben Fekih I."/>
            <person name="Mazhar H.S."/>
            <person name="Bello S.K."/>
            <person name="Rensing C."/>
        </authorList>
    </citation>
    <scope>NUCLEOTIDE SEQUENCE [LARGE SCALE GENOMIC DNA]</scope>
    <source>
        <strain evidence="3 4">CR12</strain>
    </source>
</reference>
<dbReference type="Pfam" id="PF02233">
    <property type="entry name" value="PNTB"/>
    <property type="match status" value="1"/>
</dbReference>
<evidence type="ECO:0000259" key="2">
    <source>
        <dbReference type="Pfam" id="PF02233"/>
    </source>
</evidence>
<sequence>MNGLSMNMVTLSYLGASVCFIQALKGLSHPTTARRGNTFGMAGMLVA</sequence>
<keyword evidence="1" id="KW-0520">NAD</keyword>
<comment type="caution">
    <text evidence="3">The sequence shown here is derived from an EMBL/GenBank/DDBJ whole genome shotgun (WGS) entry which is preliminary data.</text>
</comment>
<feature type="domain" description="NADP transhydrogenase beta-like" evidence="2">
    <location>
        <begin position="10"/>
        <end position="47"/>
    </location>
</feature>
<dbReference type="AlphaFoldDB" id="A0A367P6Q1"/>
<accession>A0A367P6Q1</accession>
<feature type="non-terminal residue" evidence="3">
    <location>
        <position position="47"/>
    </location>
</feature>
<evidence type="ECO:0000256" key="1">
    <source>
        <dbReference type="ARBA" id="ARBA00023027"/>
    </source>
</evidence>
<dbReference type="EMBL" id="QDHA01000233">
    <property type="protein sequence ID" value="RCJ03173.1"/>
    <property type="molecule type" value="Genomic_DNA"/>
</dbReference>
<dbReference type="InterPro" id="IPR034300">
    <property type="entry name" value="PNTB-like"/>
</dbReference>
<evidence type="ECO:0000313" key="4">
    <source>
        <dbReference type="Proteomes" id="UP000253501"/>
    </source>
</evidence>
<dbReference type="Proteomes" id="UP000253501">
    <property type="component" value="Unassembled WGS sequence"/>
</dbReference>
<evidence type="ECO:0000313" key="3">
    <source>
        <dbReference type="EMBL" id="RCJ03173.1"/>
    </source>
</evidence>